<evidence type="ECO:0000313" key="3">
    <source>
        <dbReference type="Proteomes" id="UP000193926"/>
    </source>
</evidence>
<proteinExistence type="predicted"/>
<dbReference type="Proteomes" id="UP000193926">
    <property type="component" value="Unassembled WGS sequence"/>
</dbReference>
<dbReference type="RefSeq" id="WP_085634810.1">
    <property type="nucleotide sequence ID" value="NZ_JFKC01000001.1"/>
</dbReference>
<gene>
    <name evidence="2" type="ORF">MGEO_00895</name>
</gene>
<evidence type="ECO:0000259" key="1">
    <source>
        <dbReference type="Pfam" id="PF13946"/>
    </source>
</evidence>
<keyword evidence="3" id="KW-1185">Reference proteome</keyword>
<dbReference type="STRING" id="1123756.MGEO_00895"/>
<accession>A0A1X4NQD7</accession>
<protein>
    <recommendedName>
        <fullName evidence="1">DUF4214 domain-containing protein</fullName>
    </recommendedName>
</protein>
<dbReference type="Pfam" id="PF13946">
    <property type="entry name" value="DUF4214"/>
    <property type="match status" value="1"/>
</dbReference>
<dbReference type="InterPro" id="IPR038255">
    <property type="entry name" value="PBS_linker_sf"/>
</dbReference>
<feature type="domain" description="DUF4214" evidence="1">
    <location>
        <begin position="370"/>
        <end position="430"/>
    </location>
</feature>
<reference evidence="2 3" key="1">
    <citation type="submission" date="2014-03" db="EMBL/GenBank/DDBJ databases">
        <title>The draft genome sequence of Marivita geojedonensis KCTC 23882.</title>
        <authorList>
            <person name="Lai Q."/>
            <person name="Shao Z."/>
        </authorList>
    </citation>
    <scope>NUCLEOTIDE SEQUENCE [LARGE SCALE GENOMIC DNA]</scope>
    <source>
        <strain evidence="2 3">DPG-138</strain>
    </source>
</reference>
<sequence length="527" mass="56545">MFNDLTEVRLMEQEVSYNNTPKGPVTILGIAYVGETLIARPNGIGDADGIDYSTATFQWLRDGQEIVGATSATYEVTSEDVGTQISIRYSYVDFGGTLEILTSDPEPAVPVEGTPLPDDSAPYNPLIVLGDAEVGETLTARPNAVTDPNGIDQSTVTYKWLRDGEPISWATNQQYTVTEADIDAEISVVYSYLDLLGNSKSLTSNPKLEVPVPSPDDQLVSDDAGENGDLDASVLMGTSGADTLTAISGLKEIVGLGGTDTAVFAGNQSEYSLILGKSAVSVSDHKLFGLGTILLDDVELIDFGTDLDVFGGPMNLEVFGGHTGLSRDALEDVVEVYIAYFNRAPDAIGLGFWGTAFAKGLSMEDMARLFSDQAETREAYPEGTSNLAFATTVYNNVLGRTPDDTGLSFWVDALESGSVSRDQFILKVLEGAKAELNMSAGYEFMMQQLADRAYLENKVDIGAYFAVHKGMSDVENAAEVMALYDGSQSSINSAVRAIEEHYQDALNPYDGEFLMQLVGVLDTPFAS</sequence>
<organism evidence="2 3">
    <name type="scientific">Marivita geojedonensis</name>
    <dbReference type="NCBI Taxonomy" id="1123756"/>
    <lineage>
        <taxon>Bacteria</taxon>
        <taxon>Pseudomonadati</taxon>
        <taxon>Pseudomonadota</taxon>
        <taxon>Alphaproteobacteria</taxon>
        <taxon>Rhodobacterales</taxon>
        <taxon>Roseobacteraceae</taxon>
        <taxon>Marivita</taxon>
    </lineage>
</organism>
<dbReference type="InterPro" id="IPR025282">
    <property type="entry name" value="DUF4214"/>
</dbReference>
<dbReference type="AlphaFoldDB" id="A0A1X4NQD7"/>
<dbReference type="Gene3D" id="1.10.3130.20">
    <property type="entry name" value="Phycobilisome linker domain"/>
    <property type="match status" value="1"/>
</dbReference>
<dbReference type="Gene3D" id="2.60.40.2700">
    <property type="match status" value="2"/>
</dbReference>
<name>A0A1X4NQD7_9RHOB</name>
<dbReference type="EMBL" id="JFKC01000001">
    <property type="protein sequence ID" value="OSQ53153.1"/>
    <property type="molecule type" value="Genomic_DNA"/>
</dbReference>
<evidence type="ECO:0000313" key="2">
    <source>
        <dbReference type="EMBL" id="OSQ53153.1"/>
    </source>
</evidence>
<comment type="caution">
    <text evidence="2">The sequence shown here is derived from an EMBL/GenBank/DDBJ whole genome shotgun (WGS) entry which is preliminary data.</text>
</comment>